<dbReference type="Gene3D" id="6.10.130.20">
    <property type="match status" value="1"/>
</dbReference>
<dbReference type="GO" id="GO:0005634">
    <property type="term" value="C:nucleus"/>
    <property type="evidence" value="ECO:0007669"/>
    <property type="project" value="TreeGrafter"/>
</dbReference>
<dbReference type="PANTHER" id="PTHR14030:SF26">
    <property type="entry name" value="MITOTIC CHECKPOINT SERINE_THREONINE-PROTEIN KINASE BUB1"/>
    <property type="match status" value="1"/>
</dbReference>
<dbReference type="InterPro" id="IPR015661">
    <property type="entry name" value="Bub1/Mad3"/>
</dbReference>
<evidence type="ECO:0000259" key="2">
    <source>
        <dbReference type="SMART" id="SM00777"/>
    </source>
</evidence>
<evidence type="ECO:0000313" key="3">
    <source>
        <dbReference type="EMBL" id="KAB0384281.1"/>
    </source>
</evidence>
<keyword evidence="4" id="KW-1185">Reference proteome</keyword>
<reference evidence="3 4" key="1">
    <citation type="submission" date="2019-06" db="EMBL/GenBank/DDBJ databases">
        <title>Discovery of a novel chromosome fission-fusion reversal in muntjac.</title>
        <authorList>
            <person name="Mudd A.B."/>
            <person name="Bredeson J.V."/>
            <person name="Baum R."/>
            <person name="Hockemeyer D."/>
            <person name="Rokhsar D.S."/>
        </authorList>
    </citation>
    <scope>NUCLEOTIDE SEQUENCE [LARGE SCALE GENOMIC DNA]</scope>
    <source>
        <strain evidence="3">UCam_UCB_Mr</strain>
        <tissue evidence="3">Fibroblast cell line</tissue>
    </source>
</reference>
<comment type="caution">
    <text evidence="3">The sequence shown here is derived from an EMBL/GenBank/DDBJ whole genome shotgun (WGS) entry which is preliminary data.</text>
</comment>
<dbReference type="SMART" id="SM00777">
    <property type="entry name" value="Mad3_BUB1_I"/>
    <property type="match status" value="1"/>
</dbReference>
<evidence type="ECO:0000256" key="1">
    <source>
        <dbReference type="SAM" id="MobiDB-lite"/>
    </source>
</evidence>
<protein>
    <recommendedName>
        <fullName evidence="2">BUB1 N-terminal domain-containing protein</fullName>
    </recommendedName>
</protein>
<dbReference type="GO" id="GO:0007094">
    <property type="term" value="P:mitotic spindle assembly checkpoint signaling"/>
    <property type="evidence" value="ECO:0007669"/>
    <property type="project" value="InterPro"/>
</dbReference>
<dbReference type="Pfam" id="PF08311">
    <property type="entry name" value="Mad3_BUB1_I"/>
    <property type="match status" value="1"/>
</dbReference>
<feature type="region of interest" description="Disordered" evidence="1">
    <location>
        <begin position="250"/>
        <end position="276"/>
    </location>
</feature>
<dbReference type="GO" id="GO:0051754">
    <property type="term" value="P:meiotic sister chromatid cohesion, centromeric"/>
    <property type="evidence" value="ECO:0007669"/>
    <property type="project" value="TreeGrafter"/>
</dbReference>
<dbReference type="Proteomes" id="UP000326062">
    <property type="component" value="Chromosome 2"/>
</dbReference>
<name>A0A5J5MUT8_MUNRE</name>
<evidence type="ECO:0000313" key="4">
    <source>
        <dbReference type="Proteomes" id="UP000326062"/>
    </source>
</evidence>
<proteinExistence type="predicted"/>
<dbReference type="InterPro" id="IPR013212">
    <property type="entry name" value="Mad3/Bub1_I"/>
</dbReference>
<sequence>MDNPENVFQMSEAHMQSYKGYDPLGEWKSYMRWVEENFPENKEYFSSVAQLCPTLCDPMDCSTPGLPVHHQFLEFTQTPCNSDHHHFFQFLYSHGMGTWSAPLYRVFQTCLTETVISKSNPGNNSACISKSPQLSGATPAAGNKGSNMEQRVITISKSGYSAHPSVADKADVEQFVIYCKEKLIHTESEFSFKELRAQKYNLRREHEQWVNEERHYMKRKEANAFEEQLLKQKMDELHKKLYQVAEMSHEKLPSSQGTSEVSPACLGPHTDSQQELRAPGLPAIPQQTSKNEDEKPREATSVPLMANAVTTALVFPTINQSVACPVPLAGQPVMDTMFSGASKDAKCVNKSTHEFRPQSGAEIKEGSFHTTPNISLALVQATPSKVQPSPIGHTKEALGFIMNSSFKKNVTSSGAWGVSKIISFLSSAFPVFEDGNKESYGLPQPKNWFPTKPNEVPHTDEFLDDSAVGSIRCNRSLVPSPKSPGDFRFAHTHMTLDSFKRNKVEPLKERKFDVPSVSLLCLGRPAAAMLTSKAEWDLKSCKVTDPGFAFEEDPAEASAGLQAELMQAGSLGNVDTPDFTVENSWDEELILKLLSGLSKPVSSYPNTYGWTCKLPAIKPKTEFQLDSLLVYVDHLLGEGAFAQVCEVTHGDVNNSNNKEKFVLKRHRLLPSFSHLNIKLLKLKLWFWYKNRQIHETERSMKQFKRKEWRKGQRIEKLLSTQRFVHKCPEQQQLLFIVAKNRKLQKRDTDVQNRLLDSVGEGEGGMFRENSMYIIKVLGPGALGRPRGIGHPMDQKKIFANNVTNKGLISKIYKQFIQLNNNYKKIQIK</sequence>
<accession>A0A5J5MUT8</accession>
<feature type="domain" description="BUB1 N-terminal" evidence="2">
    <location>
        <begin position="4"/>
        <end position="111"/>
    </location>
</feature>
<dbReference type="AlphaFoldDB" id="A0A5J5MUT8"/>
<dbReference type="Gene3D" id="1.25.40.430">
    <property type="match status" value="1"/>
</dbReference>
<dbReference type="PANTHER" id="PTHR14030">
    <property type="entry name" value="MITOTIC CHECKPOINT SERINE/THREONINE-PROTEIN KINASE BUB1"/>
    <property type="match status" value="1"/>
</dbReference>
<dbReference type="GO" id="GO:0004672">
    <property type="term" value="F:protein kinase activity"/>
    <property type="evidence" value="ECO:0007669"/>
    <property type="project" value="TreeGrafter"/>
</dbReference>
<gene>
    <name evidence="3" type="ORF">FD755_006198</name>
</gene>
<organism evidence="3 4">
    <name type="scientific">Muntiacus reevesi</name>
    <name type="common">Reeves' muntjac</name>
    <name type="synonym">Cervus reevesi</name>
    <dbReference type="NCBI Taxonomy" id="9886"/>
    <lineage>
        <taxon>Eukaryota</taxon>
        <taxon>Metazoa</taxon>
        <taxon>Chordata</taxon>
        <taxon>Craniata</taxon>
        <taxon>Vertebrata</taxon>
        <taxon>Euteleostomi</taxon>
        <taxon>Mammalia</taxon>
        <taxon>Eutheria</taxon>
        <taxon>Laurasiatheria</taxon>
        <taxon>Artiodactyla</taxon>
        <taxon>Ruminantia</taxon>
        <taxon>Pecora</taxon>
        <taxon>Cervidae</taxon>
        <taxon>Muntiacinae</taxon>
        <taxon>Muntiacus</taxon>
    </lineage>
</organism>
<dbReference type="EMBL" id="VCEB01000002">
    <property type="protein sequence ID" value="KAB0384281.1"/>
    <property type="molecule type" value="Genomic_DNA"/>
</dbReference>